<reference evidence="2 3" key="1">
    <citation type="submission" date="2023-01" db="EMBL/GenBank/DDBJ databases">
        <title>Analysis of 21 Apiospora genomes using comparative genomics revels a genus with tremendous synthesis potential of carbohydrate active enzymes and secondary metabolites.</title>
        <authorList>
            <person name="Sorensen T."/>
        </authorList>
    </citation>
    <scope>NUCLEOTIDE SEQUENCE [LARGE SCALE GENOMIC DNA]</scope>
    <source>
        <strain evidence="2 3">CBS 135458</strain>
    </source>
</reference>
<evidence type="ECO:0000256" key="1">
    <source>
        <dbReference type="SAM" id="MobiDB-lite"/>
    </source>
</evidence>
<dbReference type="RefSeq" id="XP_066715830.1">
    <property type="nucleotide sequence ID" value="XM_066858888.1"/>
</dbReference>
<comment type="caution">
    <text evidence="2">The sequence shown here is derived from an EMBL/GenBank/DDBJ whole genome shotgun (WGS) entry which is preliminary data.</text>
</comment>
<accession>A0ABR1V0Z4</accession>
<proteinExistence type="predicted"/>
<evidence type="ECO:0000313" key="3">
    <source>
        <dbReference type="Proteomes" id="UP001480595"/>
    </source>
</evidence>
<evidence type="ECO:0000313" key="2">
    <source>
        <dbReference type="EMBL" id="KAK8064841.1"/>
    </source>
</evidence>
<name>A0ABR1V0Z4_9PEZI</name>
<gene>
    <name evidence="2" type="ORF">PG994_007479</name>
</gene>
<dbReference type="EMBL" id="JAQQWL010000007">
    <property type="protein sequence ID" value="KAK8064841.1"/>
    <property type="molecule type" value="Genomic_DNA"/>
</dbReference>
<keyword evidence="3" id="KW-1185">Reference proteome</keyword>
<feature type="region of interest" description="Disordered" evidence="1">
    <location>
        <begin position="48"/>
        <end position="89"/>
    </location>
</feature>
<sequence>MAARYRRSTATTPMAASTFAGARDFRHAMASHVCAKLEEVSRAERAKLAQAQAQAQEQEQEQEQAARSGAPGPSAVEESTAMEQCDWEG</sequence>
<dbReference type="GeneID" id="92091951"/>
<organism evidence="2 3">
    <name type="scientific">Apiospora phragmitis</name>
    <dbReference type="NCBI Taxonomy" id="2905665"/>
    <lineage>
        <taxon>Eukaryota</taxon>
        <taxon>Fungi</taxon>
        <taxon>Dikarya</taxon>
        <taxon>Ascomycota</taxon>
        <taxon>Pezizomycotina</taxon>
        <taxon>Sordariomycetes</taxon>
        <taxon>Xylariomycetidae</taxon>
        <taxon>Amphisphaeriales</taxon>
        <taxon>Apiosporaceae</taxon>
        <taxon>Apiospora</taxon>
    </lineage>
</organism>
<dbReference type="Proteomes" id="UP001480595">
    <property type="component" value="Unassembled WGS sequence"/>
</dbReference>
<protein>
    <submittedName>
        <fullName evidence="2">Uncharacterized protein</fullName>
    </submittedName>
</protein>